<dbReference type="KEGG" id="pfm:Pyrfu_0016"/>
<dbReference type="RefSeq" id="WP_014025565.1">
    <property type="nucleotide sequence ID" value="NC_015931.1"/>
</dbReference>
<accession>G0EDQ1</accession>
<gene>
    <name evidence="6" type="ordered locus">Pyrfu_0016</name>
</gene>
<proteinExistence type="predicted"/>
<dbReference type="GO" id="GO:0006779">
    <property type="term" value="P:porphyrin-containing compound biosynthetic process"/>
    <property type="evidence" value="ECO:0007669"/>
    <property type="project" value="TreeGrafter"/>
</dbReference>
<dbReference type="InterPro" id="IPR034505">
    <property type="entry name" value="Coproporphyrinogen-III_oxidase"/>
</dbReference>
<evidence type="ECO:0000256" key="4">
    <source>
        <dbReference type="ARBA" id="ARBA00023014"/>
    </source>
</evidence>
<evidence type="ECO:0000313" key="7">
    <source>
        <dbReference type="Proteomes" id="UP000001037"/>
    </source>
</evidence>
<evidence type="ECO:0000259" key="5">
    <source>
        <dbReference type="PROSITE" id="PS51918"/>
    </source>
</evidence>
<evidence type="ECO:0000256" key="1">
    <source>
        <dbReference type="ARBA" id="ARBA00022691"/>
    </source>
</evidence>
<dbReference type="OrthoDB" id="46192at2157"/>
<dbReference type="PANTHER" id="PTHR13932">
    <property type="entry name" value="COPROPORPHYRINIGEN III OXIDASE"/>
    <property type="match status" value="1"/>
</dbReference>
<dbReference type="Gene3D" id="3.20.20.70">
    <property type="entry name" value="Aldolase class I"/>
    <property type="match status" value="1"/>
</dbReference>
<dbReference type="GeneID" id="11139641"/>
<dbReference type="GO" id="GO:0005737">
    <property type="term" value="C:cytoplasm"/>
    <property type="evidence" value="ECO:0007669"/>
    <property type="project" value="TreeGrafter"/>
</dbReference>
<dbReference type="InterPro" id="IPR007197">
    <property type="entry name" value="rSAM"/>
</dbReference>
<name>G0EDQ1_PYRF1</name>
<dbReference type="InParanoid" id="G0EDQ1"/>
<sequence length="389" mass="43887">MRLAERCVAGVEELVWKRAYSSAWKLLSRLLESRHDGTEPRVERAAVYVHIPFCGKPCQFCCFVRFPAYEHNLVRYYKLLGREISEVSSRMELRATHVHVGGGTPAVEPYELAELVDKMRECFGRFTLTIEIHPENVLNDESLEVLKSIKPDRVSLGVQSFHDELLQRLGRYSHNGREALEATKRSAGLAPTVNIDLVWGIPGQSVQEALEDLKLALDSGVNQITLYPLLGAARIRHPEAFKMYTELINLARSKGWVNSTPWTINATPTTINEYIIEDEDYVGFGVSSISMIRGVIYANTFNVSRYEKLVEAGRWSAVMKTRMKQHEKIGYMIMNALEVSVSAVANVLESVSSILSMPLRLSMYLAGEARRAVYAALTRFRRSALTRGV</sequence>
<dbReference type="SFLD" id="SFLDG01065">
    <property type="entry name" value="anaerobic_coproporphyrinogen-I"/>
    <property type="match status" value="1"/>
</dbReference>
<keyword evidence="4" id="KW-0411">Iron-sulfur</keyword>
<dbReference type="SFLD" id="SFLDS00029">
    <property type="entry name" value="Radical_SAM"/>
    <property type="match status" value="1"/>
</dbReference>
<dbReference type="InterPro" id="IPR006638">
    <property type="entry name" value="Elp3/MiaA/NifB-like_rSAM"/>
</dbReference>
<dbReference type="SMART" id="SM00729">
    <property type="entry name" value="Elp3"/>
    <property type="match status" value="1"/>
</dbReference>
<keyword evidence="7" id="KW-1185">Reference proteome</keyword>
<dbReference type="GO" id="GO:0046872">
    <property type="term" value="F:metal ion binding"/>
    <property type="evidence" value="ECO:0007669"/>
    <property type="project" value="UniProtKB-KW"/>
</dbReference>
<keyword evidence="2" id="KW-0479">Metal-binding</keyword>
<dbReference type="PROSITE" id="PS51918">
    <property type="entry name" value="RADICAL_SAM"/>
    <property type="match status" value="1"/>
</dbReference>
<dbReference type="CDD" id="cd01335">
    <property type="entry name" value="Radical_SAM"/>
    <property type="match status" value="1"/>
</dbReference>
<keyword evidence="3" id="KW-0408">Iron</keyword>
<dbReference type="AlphaFoldDB" id="G0EDQ1"/>
<protein>
    <submittedName>
        <fullName evidence="6">Radical SAM domain protein</fullName>
    </submittedName>
</protein>
<dbReference type="EMBL" id="CP002838">
    <property type="protein sequence ID" value="AEM37888.1"/>
    <property type="molecule type" value="Genomic_DNA"/>
</dbReference>
<dbReference type="Proteomes" id="UP000001037">
    <property type="component" value="Chromosome"/>
</dbReference>
<dbReference type="STRING" id="694429.Pyrfu_0016"/>
<dbReference type="SUPFAM" id="SSF102114">
    <property type="entry name" value="Radical SAM enzymes"/>
    <property type="match status" value="1"/>
</dbReference>
<feature type="domain" description="Radical SAM core" evidence="5">
    <location>
        <begin position="39"/>
        <end position="258"/>
    </location>
</feature>
<keyword evidence="1" id="KW-0949">S-adenosyl-L-methionine</keyword>
<evidence type="ECO:0000313" key="6">
    <source>
        <dbReference type="EMBL" id="AEM37888.1"/>
    </source>
</evidence>
<dbReference type="InterPro" id="IPR058240">
    <property type="entry name" value="rSAM_sf"/>
</dbReference>
<dbReference type="HOGENOM" id="CLU_718883_0_0_2"/>
<dbReference type="eggNOG" id="arCOG07424">
    <property type="taxonomic scope" value="Archaea"/>
</dbReference>
<dbReference type="GO" id="GO:0051539">
    <property type="term" value="F:4 iron, 4 sulfur cluster binding"/>
    <property type="evidence" value="ECO:0007669"/>
    <property type="project" value="TreeGrafter"/>
</dbReference>
<dbReference type="PANTHER" id="PTHR13932:SF5">
    <property type="entry name" value="RADICAL S-ADENOSYL METHIONINE DOMAIN-CONTAINING PROTEIN 1, MITOCHONDRIAL"/>
    <property type="match status" value="1"/>
</dbReference>
<dbReference type="InterPro" id="IPR013785">
    <property type="entry name" value="Aldolase_TIM"/>
</dbReference>
<organism evidence="6 7">
    <name type="scientific">Pyrolobus fumarii (strain DSM 11204 / 1A)</name>
    <dbReference type="NCBI Taxonomy" id="694429"/>
    <lineage>
        <taxon>Archaea</taxon>
        <taxon>Thermoproteota</taxon>
        <taxon>Thermoprotei</taxon>
        <taxon>Desulfurococcales</taxon>
        <taxon>Pyrodictiaceae</taxon>
        <taxon>Pyrolobus</taxon>
    </lineage>
</organism>
<evidence type="ECO:0000256" key="3">
    <source>
        <dbReference type="ARBA" id="ARBA00023004"/>
    </source>
</evidence>
<dbReference type="Pfam" id="PF04055">
    <property type="entry name" value="Radical_SAM"/>
    <property type="match status" value="1"/>
</dbReference>
<dbReference type="GO" id="GO:0003824">
    <property type="term" value="F:catalytic activity"/>
    <property type="evidence" value="ECO:0007669"/>
    <property type="project" value="InterPro"/>
</dbReference>
<reference evidence="6 7" key="1">
    <citation type="journal article" date="2011" name="Stand. Genomic Sci.">
        <title>Complete genome sequence of the hyperthermophilic chemolithoautotroph Pyrolobus fumarii type strain (1A).</title>
        <authorList>
            <person name="Anderson I."/>
            <person name="Goker M."/>
            <person name="Nolan M."/>
            <person name="Lucas S."/>
            <person name="Hammon N."/>
            <person name="Deshpande S."/>
            <person name="Cheng J.F."/>
            <person name="Tapia R."/>
            <person name="Han C."/>
            <person name="Goodwin L."/>
            <person name="Pitluck S."/>
            <person name="Huntemann M."/>
            <person name="Liolios K."/>
            <person name="Ivanova N."/>
            <person name="Pagani I."/>
            <person name="Mavromatis K."/>
            <person name="Ovchinikova G."/>
            <person name="Pati A."/>
            <person name="Chen A."/>
            <person name="Palaniappan K."/>
            <person name="Land M."/>
            <person name="Hauser L."/>
            <person name="Brambilla E.M."/>
            <person name="Huber H."/>
            <person name="Yasawong M."/>
            <person name="Rohde M."/>
            <person name="Spring S."/>
            <person name="Abt B."/>
            <person name="Sikorski J."/>
            <person name="Wirth R."/>
            <person name="Detter J.C."/>
            <person name="Woyke T."/>
            <person name="Bristow J."/>
            <person name="Eisen J.A."/>
            <person name="Markowitz V."/>
            <person name="Hugenholtz P."/>
            <person name="Kyrpides N.C."/>
            <person name="Klenk H.P."/>
            <person name="Lapidus A."/>
        </authorList>
    </citation>
    <scope>NUCLEOTIDE SEQUENCE [LARGE SCALE GENOMIC DNA]</scope>
    <source>
        <strain evidence="7">DSM 11204 / 1A</strain>
    </source>
</reference>
<evidence type="ECO:0000256" key="2">
    <source>
        <dbReference type="ARBA" id="ARBA00022723"/>
    </source>
</evidence>